<reference evidence="7 8" key="1">
    <citation type="submission" date="2017-09" db="EMBL/GenBank/DDBJ databases">
        <authorList>
            <person name="Ehlers B."/>
            <person name="Leendertz F.H."/>
        </authorList>
    </citation>
    <scope>NUCLEOTIDE SEQUENCE [LARGE SCALE GENOMIC DNA]</scope>
    <source>
        <strain evidence="7 8">USBA 140</strain>
    </source>
</reference>
<feature type="binding site" evidence="6">
    <location>
        <position position="28"/>
    </location>
    <ligand>
        <name>substrate</name>
    </ligand>
</feature>
<comment type="function">
    <text evidence="6">Catalyzes the interconversion of beta-pyran and beta-furan forms of D-ribose.</text>
</comment>
<keyword evidence="5 6" id="KW-0119">Carbohydrate metabolism</keyword>
<dbReference type="NCBIfam" id="NF008761">
    <property type="entry name" value="PRK11797.1"/>
    <property type="match status" value="1"/>
</dbReference>
<dbReference type="GO" id="GO:0005829">
    <property type="term" value="C:cytosol"/>
    <property type="evidence" value="ECO:0007669"/>
    <property type="project" value="TreeGrafter"/>
</dbReference>
<evidence type="ECO:0000256" key="1">
    <source>
        <dbReference type="ARBA" id="ARBA00000223"/>
    </source>
</evidence>
<accession>A0A286GX23</accession>
<gene>
    <name evidence="6" type="primary">rbsD</name>
    <name evidence="7" type="ORF">SAMN05421508_11180</name>
</gene>
<evidence type="ECO:0000313" key="8">
    <source>
        <dbReference type="Proteomes" id="UP000219621"/>
    </source>
</evidence>
<dbReference type="OrthoDB" id="9805009at2"/>
<dbReference type="PANTHER" id="PTHR37831:SF1">
    <property type="entry name" value="D-RIBOSE PYRANASE"/>
    <property type="match status" value="1"/>
</dbReference>
<dbReference type="InterPro" id="IPR023064">
    <property type="entry name" value="D-ribose_pyranase"/>
</dbReference>
<dbReference type="AlphaFoldDB" id="A0A286GX23"/>
<dbReference type="EMBL" id="OCNJ01000011">
    <property type="protein sequence ID" value="SOE00097.1"/>
    <property type="molecule type" value="Genomic_DNA"/>
</dbReference>
<dbReference type="UniPathway" id="UPA00916">
    <property type="reaction ID" value="UER00888"/>
</dbReference>
<proteinExistence type="inferred from homology"/>
<dbReference type="GO" id="GO:0019303">
    <property type="term" value="P:D-ribose catabolic process"/>
    <property type="evidence" value="ECO:0007669"/>
    <property type="project" value="UniProtKB-UniRule"/>
</dbReference>
<dbReference type="PANTHER" id="PTHR37831">
    <property type="entry name" value="D-RIBOSE PYRANASE"/>
    <property type="match status" value="1"/>
</dbReference>
<dbReference type="GO" id="GO:0048029">
    <property type="term" value="F:monosaccharide binding"/>
    <property type="evidence" value="ECO:0007669"/>
    <property type="project" value="InterPro"/>
</dbReference>
<comment type="subcellular location">
    <subcellularLocation>
        <location evidence="6">Cytoplasm</location>
    </subcellularLocation>
</comment>
<evidence type="ECO:0000313" key="7">
    <source>
        <dbReference type="EMBL" id="SOE00097.1"/>
    </source>
</evidence>
<dbReference type="InterPro" id="IPR023750">
    <property type="entry name" value="RbsD-like_sf"/>
</dbReference>
<organism evidence="7 8">
    <name type="scientific">Caenispirillum bisanense</name>
    <dbReference type="NCBI Taxonomy" id="414052"/>
    <lineage>
        <taxon>Bacteria</taxon>
        <taxon>Pseudomonadati</taxon>
        <taxon>Pseudomonadota</taxon>
        <taxon>Alphaproteobacteria</taxon>
        <taxon>Rhodospirillales</taxon>
        <taxon>Novispirillaceae</taxon>
        <taxon>Caenispirillum</taxon>
    </lineage>
</organism>
<dbReference type="RefSeq" id="WP_097281066.1">
    <property type="nucleotide sequence ID" value="NZ_OCNJ01000011.1"/>
</dbReference>
<feature type="active site" description="Proton donor" evidence="6">
    <location>
        <position position="20"/>
    </location>
</feature>
<evidence type="ECO:0000256" key="4">
    <source>
        <dbReference type="ARBA" id="ARBA00023235"/>
    </source>
</evidence>
<dbReference type="HAMAP" id="MF_01661">
    <property type="entry name" value="D_rib_pyranase"/>
    <property type="match status" value="1"/>
</dbReference>
<comment type="pathway">
    <text evidence="6">Carbohydrate metabolism; D-ribose degradation; D-ribose 5-phosphate from beta-D-ribopyranose: step 1/2.</text>
</comment>
<feature type="binding site" evidence="6">
    <location>
        <position position="106"/>
    </location>
    <ligand>
        <name>substrate</name>
    </ligand>
</feature>
<comment type="similarity">
    <text evidence="6">Belongs to the RbsD / FucU family. RbsD subfamily.</text>
</comment>
<keyword evidence="8" id="KW-1185">Reference proteome</keyword>
<evidence type="ECO:0000256" key="2">
    <source>
        <dbReference type="ARBA" id="ARBA00012862"/>
    </source>
</evidence>
<dbReference type="SUPFAM" id="SSF102546">
    <property type="entry name" value="RbsD-like"/>
    <property type="match status" value="1"/>
</dbReference>
<feature type="binding site" evidence="6">
    <location>
        <begin position="128"/>
        <end position="130"/>
    </location>
    <ligand>
        <name>substrate</name>
    </ligand>
</feature>
<dbReference type="Pfam" id="PF05025">
    <property type="entry name" value="RbsD_FucU"/>
    <property type="match status" value="1"/>
</dbReference>
<dbReference type="GO" id="GO:0016872">
    <property type="term" value="F:intramolecular lyase activity"/>
    <property type="evidence" value="ECO:0007669"/>
    <property type="project" value="UniProtKB-UniRule"/>
</dbReference>
<evidence type="ECO:0000256" key="3">
    <source>
        <dbReference type="ARBA" id="ARBA00022490"/>
    </source>
</evidence>
<protein>
    <recommendedName>
        <fullName evidence="2 6">D-ribose pyranase</fullName>
        <ecNumber evidence="2 6">5.4.99.62</ecNumber>
    </recommendedName>
</protein>
<dbReference type="Gene3D" id="3.40.1650.10">
    <property type="entry name" value="RbsD-like domain"/>
    <property type="match status" value="1"/>
</dbReference>
<dbReference type="GO" id="GO:0062193">
    <property type="term" value="F:D-ribose pyranase activity"/>
    <property type="evidence" value="ECO:0007669"/>
    <property type="project" value="UniProtKB-EC"/>
</dbReference>
<evidence type="ECO:0000256" key="6">
    <source>
        <dbReference type="HAMAP-Rule" id="MF_01661"/>
    </source>
</evidence>
<sequence length="139" mass="14879">MKKTGLLNPAMSHVIASMGHTDGLVVCDAGLPIPEGPERIDVAVSPGVPSFLQVLEAVGGELQIERAIIAGEFEHGGRGLYPDVMELLRTIGEAQGREIPVERVSHEDFKLRTASARAIIRTGECTPYANLILFSGVTF</sequence>
<comment type="catalytic activity">
    <reaction evidence="1 6">
        <text>beta-D-ribopyranose = beta-D-ribofuranose</text>
        <dbReference type="Rhea" id="RHEA:25432"/>
        <dbReference type="ChEBI" id="CHEBI:27476"/>
        <dbReference type="ChEBI" id="CHEBI:47002"/>
        <dbReference type="EC" id="5.4.99.62"/>
    </reaction>
</comment>
<keyword evidence="3 6" id="KW-0963">Cytoplasm</keyword>
<dbReference type="EC" id="5.4.99.62" evidence="2 6"/>
<comment type="subunit">
    <text evidence="6">Homodecamer.</text>
</comment>
<keyword evidence="4 6" id="KW-0413">Isomerase</keyword>
<evidence type="ECO:0000256" key="5">
    <source>
        <dbReference type="ARBA" id="ARBA00023277"/>
    </source>
</evidence>
<dbReference type="Proteomes" id="UP000219621">
    <property type="component" value="Unassembled WGS sequence"/>
</dbReference>
<dbReference type="InterPro" id="IPR007721">
    <property type="entry name" value="RbsD_FucU"/>
</dbReference>
<name>A0A286GX23_9PROT</name>